<dbReference type="Gene3D" id="3.30.70.1880">
    <property type="entry name" value="Protein of unknown function DUF881"/>
    <property type="match status" value="1"/>
</dbReference>
<sequence>MSQRQQSGPRRVGGRAWQAAAVLVCLVAGLLLGTARSWSSGHETRTRSVDLSVLVTEGEQRVQQAERTAAGLRSQVEEAASADLSPQVDSVLTEVQDAGPQAGLTPVTGPGLRVSLTDAPRDSDGNYPAGVNPDDLVVHQQDVQAVVNGLWAGGAEAMMIMDQRVVTTSAVRCIGNVLLLQGRTYSPPFVVTAIGDPDRMRTAVRDQPGVQLFQRYVDRYDLGFEITDLQAAELPGYDGSIRLTSADVPR</sequence>
<dbReference type="Pfam" id="PF05949">
    <property type="entry name" value="DUF881"/>
    <property type="match status" value="1"/>
</dbReference>
<dbReference type="InterPro" id="IPR010273">
    <property type="entry name" value="DUF881"/>
</dbReference>
<dbReference type="EMBL" id="JAERWK010000019">
    <property type="protein sequence ID" value="MBM9468461.1"/>
    <property type="molecule type" value="Genomic_DNA"/>
</dbReference>
<dbReference type="GO" id="GO:0005886">
    <property type="term" value="C:plasma membrane"/>
    <property type="evidence" value="ECO:0007669"/>
    <property type="project" value="TreeGrafter"/>
</dbReference>
<comment type="caution">
    <text evidence="3">The sequence shown here is derived from an EMBL/GenBank/DDBJ whole genome shotgun (WGS) entry which is preliminary data.</text>
</comment>
<evidence type="ECO:0000256" key="2">
    <source>
        <dbReference type="SAM" id="Coils"/>
    </source>
</evidence>
<accession>A0A939C073</accession>
<organism evidence="3 4">
    <name type="scientific">Nakamurella leprariae</name>
    <dbReference type="NCBI Taxonomy" id="2803911"/>
    <lineage>
        <taxon>Bacteria</taxon>
        <taxon>Bacillati</taxon>
        <taxon>Actinomycetota</taxon>
        <taxon>Actinomycetes</taxon>
        <taxon>Nakamurellales</taxon>
        <taxon>Nakamurellaceae</taxon>
        <taxon>Nakamurella</taxon>
    </lineage>
</organism>
<dbReference type="PANTHER" id="PTHR37313">
    <property type="entry name" value="UPF0749 PROTEIN RV1825"/>
    <property type="match status" value="1"/>
</dbReference>
<evidence type="ECO:0000313" key="3">
    <source>
        <dbReference type="EMBL" id="MBM9468461.1"/>
    </source>
</evidence>
<dbReference type="Proteomes" id="UP000663792">
    <property type="component" value="Unassembled WGS sequence"/>
</dbReference>
<evidence type="ECO:0000256" key="1">
    <source>
        <dbReference type="ARBA" id="ARBA00009108"/>
    </source>
</evidence>
<dbReference type="PANTHER" id="PTHR37313:SF4">
    <property type="entry name" value="CONSERVED MEMBRANE PROTEIN-RELATED"/>
    <property type="match status" value="1"/>
</dbReference>
<feature type="coiled-coil region" evidence="2">
    <location>
        <begin position="55"/>
        <end position="82"/>
    </location>
</feature>
<proteinExistence type="inferred from homology"/>
<keyword evidence="2" id="KW-0175">Coiled coil</keyword>
<comment type="similarity">
    <text evidence="1">Belongs to the UPF0749 family.</text>
</comment>
<dbReference type="AlphaFoldDB" id="A0A939C073"/>
<protein>
    <submittedName>
        <fullName evidence="3">DUF881 domain-containing protein</fullName>
    </submittedName>
</protein>
<keyword evidence="4" id="KW-1185">Reference proteome</keyword>
<evidence type="ECO:0000313" key="4">
    <source>
        <dbReference type="Proteomes" id="UP000663792"/>
    </source>
</evidence>
<gene>
    <name evidence="3" type="ORF">JL106_14345</name>
</gene>
<name>A0A939C073_9ACTN</name>
<reference evidence="3" key="1">
    <citation type="submission" date="2021-01" db="EMBL/GenBank/DDBJ databases">
        <title>YIM 132084 draft genome.</title>
        <authorList>
            <person name="An D."/>
        </authorList>
    </citation>
    <scope>NUCLEOTIDE SEQUENCE</scope>
    <source>
        <strain evidence="3">YIM 132084</strain>
    </source>
</reference>
<dbReference type="RefSeq" id="WP_205261532.1">
    <property type="nucleotide sequence ID" value="NZ_JAERWK010000019.1"/>
</dbReference>